<comment type="caution">
    <text evidence="1">The sequence shown here is derived from an EMBL/GenBank/DDBJ whole genome shotgun (WGS) entry which is preliminary data.</text>
</comment>
<evidence type="ECO:0000313" key="2">
    <source>
        <dbReference type="Proteomes" id="UP000624244"/>
    </source>
</evidence>
<reference evidence="1" key="1">
    <citation type="submission" date="2019-11" db="EMBL/GenBank/DDBJ databases">
        <title>Bipolaris sorokiniana Genome sequencing.</title>
        <authorList>
            <person name="Wang H."/>
        </authorList>
    </citation>
    <scope>NUCLEOTIDE SEQUENCE</scope>
</reference>
<sequence length="104" mass="11846">MEEILHQYSDVLCNFVSTHANRWNTQLVKDIVASRIENGARSKSKDVFIYDFGHEATSNHYSVFQDSDLIGSFDSELMEHNAALSRSLGTERATSFARKERAVF</sequence>
<proteinExistence type="predicted"/>
<name>A0A8H6DY81_COCSA</name>
<dbReference type="EMBL" id="WNKQ01000003">
    <property type="protein sequence ID" value="KAF5852811.1"/>
    <property type="molecule type" value="Genomic_DNA"/>
</dbReference>
<dbReference type="Proteomes" id="UP000624244">
    <property type="component" value="Unassembled WGS sequence"/>
</dbReference>
<accession>A0A8H6DY81</accession>
<dbReference type="AlphaFoldDB" id="A0A8H6DY81"/>
<gene>
    <name evidence="1" type="ORF">GGP41_008237</name>
</gene>
<organism evidence="1 2">
    <name type="scientific">Cochliobolus sativus</name>
    <name type="common">Common root rot and spot blotch fungus</name>
    <name type="synonym">Bipolaris sorokiniana</name>
    <dbReference type="NCBI Taxonomy" id="45130"/>
    <lineage>
        <taxon>Eukaryota</taxon>
        <taxon>Fungi</taxon>
        <taxon>Dikarya</taxon>
        <taxon>Ascomycota</taxon>
        <taxon>Pezizomycotina</taxon>
        <taxon>Dothideomycetes</taxon>
        <taxon>Pleosporomycetidae</taxon>
        <taxon>Pleosporales</taxon>
        <taxon>Pleosporineae</taxon>
        <taxon>Pleosporaceae</taxon>
        <taxon>Bipolaris</taxon>
    </lineage>
</organism>
<protein>
    <submittedName>
        <fullName evidence="1">Uncharacterized protein</fullName>
    </submittedName>
</protein>
<evidence type="ECO:0000313" key="1">
    <source>
        <dbReference type="EMBL" id="KAF5852811.1"/>
    </source>
</evidence>